<name>A0A448WGT9_9PLAT</name>
<accession>A0A448WGT9</accession>
<feature type="compositionally biased region" description="Basic and acidic residues" evidence="1">
    <location>
        <begin position="38"/>
        <end position="54"/>
    </location>
</feature>
<feature type="compositionally biased region" description="Basic and acidic residues" evidence="1">
    <location>
        <begin position="103"/>
        <end position="126"/>
    </location>
</feature>
<keyword evidence="3" id="KW-1185">Reference proteome</keyword>
<evidence type="ECO:0000313" key="2">
    <source>
        <dbReference type="EMBL" id="VEL11353.1"/>
    </source>
</evidence>
<gene>
    <name evidence="2" type="ORF">PXEA_LOCUS4793</name>
</gene>
<feature type="compositionally biased region" description="Polar residues" evidence="1">
    <location>
        <begin position="55"/>
        <end position="77"/>
    </location>
</feature>
<dbReference type="EMBL" id="CAAALY010011577">
    <property type="protein sequence ID" value="VEL11353.1"/>
    <property type="molecule type" value="Genomic_DNA"/>
</dbReference>
<evidence type="ECO:0000313" key="3">
    <source>
        <dbReference type="Proteomes" id="UP000784294"/>
    </source>
</evidence>
<feature type="region of interest" description="Disordered" evidence="1">
    <location>
        <begin position="1"/>
        <end position="146"/>
    </location>
</feature>
<dbReference type="Proteomes" id="UP000784294">
    <property type="component" value="Unassembled WGS sequence"/>
</dbReference>
<protein>
    <submittedName>
        <fullName evidence="2">Uncharacterized protein</fullName>
    </submittedName>
</protein>
<evidence type="ECO:0000256" key="1">
    <source>
        <dbReference type="SAM" id="MobiDB-lite"/>
    </source>
</evidence>
<sequence>MASIETGRQPAGRRPVDLRAKRQPSSERPAAVNCRIGTSDHRIYRRGEYEDVKKTASTQQADQNYLNSSPSPSTVLSDTEAGPRKRFVTRREQNVVGKQNGEPPERKDDKEKSKNSGERMRDKEPTLIEEEDDECKDTHSQSKFLH</sequence>
<proteinExistence type="predicted"/>
<dbReference type="AlphaFoldDB" id="A0A448WGT9"/>
<comment type="caution">
    <text evidence="2">The sequence shown here is derived from an EMBL/GenBank/DDBJ whole genome shotgun (WGS) entry which is preliminary data.</text>
</comment>
<reference evidence="2" key="1">
    <citation type="submission" date="2018-11" db="EMBL/GenBank/DDBJ databases">
        <authorList>
            <consortium name="Pathogen Informatics"/>
        </authorList>
    </citation>
    <scope>NUCLEOTIDE SEQUENCE</scope>
</reference>
<organism evidence="2 3">
    <name type="scientific">Protopolystoma xenopodis</name>
    <dbReference type="NCBI Taxonomy" id="117903"/>
    <lineage>
        <taxon>Eukaryota</taxon>
        <taxon>Metazoa</taxon>
        <taxon>Spiralia</taxon>
        <taxon>Lophotrochozoa</taxon>
        <taxon>Platyhelminthes</taxon>
        <taxon>Monogenea</taxon>
        <taxon>Polyopisthocotylea</taxon>
        <taxon>Polystomatidea</taxon>
        <taxon>Polystomatidae</taxon>
        <taxon>Protopolystoma</taxon>
    </lineage>
</organism>